<dbReference type="Gene3D" id="3.40.50.140">
    <property type="match status" value="1"/>
</dbReference>
<dbReference type="Proteomes" id="UP001150924">
    <property type="component" value="Unassembled WGS sequence"/>
</dbReference>
<keyword evidence="2" id="KW-1185">Reference proteome</keyword>
<dbReference type="SUPFAM" id="SSF56712">
    <property type="entry name" value="Prokaryotic type I DNA topoisomerase"/>
    <property type="match status" value="1"/>
</dbReference>
<accession>A0A9X3ER09</accession>
<comment type="caution">
    <text evidence="1">The sequence shown here is derived from an EMBL/GenBank/DDBJ whole genome shotgun (WGS) entry which is preliminary data.</text>
</comment>
<organism evidence="1 2">
    <name type="scientific">Nannocystis pusilla</name>
    <dbReference type="NCBI Taxonomy" id="889268"/>
    <lineage>
        <taxon>Bacteria</taxon>
        <taxon>Pseudomonadati</taxon>
        <taxon>Myxococcota</taxon>
        <taxon>Polyangia</taxon>
        <taxon>Nannocystales</taxon>
        <taxon>Nannocystaceae</taxon>
        <taxon>Nannocystis</taxon>
    </lineage>
</organism>
<reference evidence="1" key="1">
    <citation type="submission" date="2022-11" db="EMBL/GenBank/DDBJ databases">
        <title>Minimal conservation of predation-associated metabolite biosynthetic gene clusters underscores biosynthetic potential of Myxococcota including descriptions for ten novel species: Archangium lansinium sp. nov., Myxococcus landrumus sp. nov., Nannocystis bai.</title>
        <authorList>
            <person name="Ahearne A."/>
            <person name="Stevens C."/>
            <person name="Phillips K."/>
        </authorList>
    </citation>
    <scope>NUCLEOTIDE SEQUENCE</scope>
    <source>
        <strain evidence="1">Na p29</strain>
    </source>
</reference>
<gene>
    <name evidence="1" type="ORF">OV079_24620</name>
</gene>
<sequence length="90" mass="9950">MTTLVIAEKPSVARDIAAALGVTGRRDGWFEGAGYLVTWAIGHLVALAQPHEIDPAWKRWSLLTLPMLPRQFPLVVIPDTKKQSRWSSAS</sequence>
<evidence type="ECO:0000313" key="2">
    <source>
        <dbReference type="Proteomes" id="UP001150924"/>
    </source>
</evidence>
<dbReference type="InterPro" id="IPR023405">
    <property type="entry name" value="Topo_IA_core_domain"/>
</dbReference>
<proteinExistence type="predicted"/>
<dbReference type="RefSeq" id="WP_267771294.1">
    <property type="nucleotide sequence ID" value="NZ_JAPNKE010000002.1"/>
</dbReference>
<evidence type="ECO:0000313" key="1">
    <source>
        <dbReference type="EMBL" id="MCY1008687.1"/>
    </source>
</evidence>
<dbReference type="EMBL" id="JAPNKE010000002">
    <property type="protein sequence ID" value="MCY1008687.1"/>
    <property type="molecule type" value="Genomic_DNA"/>
</dbReference>
<protein>
    <submittedName>
        <fullName evidence="1">Toprim domain-containing protein</fullName>
    </submittedName>
</protein>
<dbReference type="AlphaFoldDB" id="A0A9X3ER09"/>
<name>A0A9X3ER09_9BACT</name>